<sequence>MFNLFATCDESLGRAGWLLILMLGSAVALGLVLPELGIATDYVFAGVWLFNLLPAWYNAKAARALGKSRLTWGLVSELAPMGALGVWAWLHSEDALHQLARRHGQPDNEA</sequence>
<comment type="caution">
    <text evidence="2">The sequence shown here is derived from an EMBL/GenBank/DDBJ whole genome shotgun (WGS) entry which is preliminary data.</text>
</comment>
<keyword evidence="3" id="KW-1185">Reference proteome</keyword>
<protein>
    <submittedName>
        <fullName evidence="2">Uncharacterized protein</fullName>
    </submittedName>
</protein>
<proteinExistence type="predicted"/>
<accession>A0ABV6RZZ7</accession>
<feature type="transmembrane region" description="Helical" evidence="1">
    <location>
        <begin position="70"/>
        <end position="90"/>
    </location>
</feature>
<keyword evidence="1" id="KW-0472">Membrane</keyword>
<feature type="transmembrane region" description="Helical" evidence="1">
    <location>
        <begin position="12"/>
        <end position="33"/>
    </location>
</feature>
<dbReference type="Proteomes" id="UP001589896">
    <property type="component" value="Unassembled WGS sequence"/>
</dbReference>
<evidence type="ECO:0000256" key="1">
    <source>
        <dbReference type="SAM" id="Phobius"/>
    </source>
</evidence>
<reference evidence="2 3" key="1">
    <citation type="submission" date="2024-09" db="EMBL/GenBank/DDBJ databases">
        <authorList>
            <person name="Sun Q."/>
            <person name="Mori K."/>
        </authorList>
    </citation>
    <scope>NUCLEOTIDE SEQUENCE [LARGE SCALE GENOMIC DNA]</scope>
    <source>
        <strain evidence="2 3">KCTC 23076</strain>
    </source>
</reference>
<feature type="transmembrane region" description="Helical" evidence="1">
    <location>
        <begin position="39"/>
        <end position="58"/>
    </location>
</feature>
<evidence type="ECO:0000313" key="2">
    <source>
        <dbReference type="EMBL" id="MFC0682550.1"/>
    </source>
</evidence>
<gene>
    <name evidence="2" type="ORF">ACFFGH_32365</name>
</gene>
<evidence type="ECO:0000313" key="3">
    <source>
        <dbReference type="Proteomes" id="UP001589896"/>
    </source>
</evidence>
<name>A0ABV6RZZ7_9GAMM</name>
<keyword evidence="1" id="KW-1133">Transmembrane helix</keyword>
<dbReference type="RefSeq" id="WP_386676670.1">
    <property type="nucleotide sequence ID" value="NZ_JBHLTG010000015.1"/>
</dbReference>
<keyword evidence="1" id="KW-0812">Transmembrane</keyword>
<organism evidence="2 3">
    <name type="scientific">Lysobacter korlensis</name>
    <dbReference type="NCBI Taxonomy" id="553636"/>
    <lineage>
        <taxon>Bacteria</taxon>
        <taxon>Pseudomonadati</taxon>
        <taxon>Pseudomonadota</taxon>
        <taxon>Gammaproteobacteria</taxon>
        <taxon>Lysobacterales</taxon>
        <taxon>Lysobacteraceae</taxon>
        <taxon>Lysobacter</taxon>
    </lineage>
</organism>
<dbReference type="EMBL" id="JBHLTG010000015">
    <property type="protein sequence ID" value="MFC0682550.1"/>
    <property type="molecule type" value="Genomic_DNA"/>
</dbReference>